<evidence type="ECO:0000256" key="11">
    <source>
        <dbReference type="PIRSR" id="PIRSR601842-1"/>
    </source>
</evidence>
<dbReference type="InterPro" id="IPR001842">
    <property type="entry name" value="Peptidase_M36"/>
</dbReference>
<evidence type="ECO:0000313" key="16">
    <source>
        <dbReference type="Proteomes" id="UP000807353"/>
    </source>
</evidence>
<dbReference type="Proteomes" id="UP000807353">
    <property type="component" value="Unassembled WGS sequence"/>
</dbReference>
<feature type="chain" id="PRO_5040536690" description="Extracellular metalloproteinase" evidence="13">
    <location>
        <begin position="24"/>
        <end position="599"/>
    </location>
</feature>
<dbReference type="Gene3D" id="1.10.390.10">
    <property type="entry name" value="Neutral Protease Domain 2"/>
    <property type="match status" value="1"/>
</dbReference>
<dbReference type="GO" id="GO:0005615">
    <property type="term" value="C:extracellular space"/>
    <property type="evidence" value="ECO:0007669"/>
    <property type="project" value="InterPro"/>
</dbReference>
<reference evidence="15" key="1">
    <citation type="submission" date="2020-11" db="EMBL/GenBank/DDBJ databases">
        <authorList>
            <consortium name="DOE Joint Genome Institute"/>
            <person name="Ahrendt S."/>
            <person name="Riley R."/>
            <person name="Andreopoulos W."/>
            <person name="Labutti K."/>
            <person name="Pangilinan J."/>
            <person name="Ruiz-Duenas F.J."/>
            <person name="Barrasa J.M."/>
            <person name="Sanchez-Garcia M."/>
            <person name="Camarero S."/>
            <person name="Miyauchi S."/>
            <person name="Serrano A."/>
            <person name="Linde D."/>
            <person name="Babiker R."/>
            <person name="Drula E."/>
            <person name="Ayuso-Fernandez I."/>
            <person name="Pacheco R."/>
            <person name="Padilla G."/>
            <person name="Ferreira P."/>
            <person name="Barriuso J."/>
            <person name="Kellner H."/>
            <person name="Castanera R."/>
            <person name="Alfaro M."/>
            <person name="Ramirez L."/>
            <person name="Pisabarro A.G."/>
            <person name="Kuo A."/>
            <person name="Tritt A."/>
            <person name="Lipzen A."/>
            <person name="He G."/>
            <person name="Yan M."/>
            <person name="Ng V."/>
            <person name="Cullen D."/>
            <person name="Martin F."/>
            <person name="Rosso M.-N."/>
            <person name="Henrissat B."/>
            <person name="Hibbett D."/>
            <person name="Martinez A.T."/>
            <person name="Grigoriev I.V."/>
        </authorList>
    </citation>
    <scope>NUCLEOTIDE SEQUENCE</scope>
    <source>
        <strain evidence="15">CBS 247.69</strain>
    </source>
</reference>
<keyword evidence="16" id="KW-1185">Reference proteome</keyword>
<feature type="signal peptide" evidence="13">
    <location>
        <begin position="1"/>
        <end position="23"/>
    </location>
</feature>
<evidence type="ECO:0000256" key="6">
    <source>
        <dbReference type="ARBA" id="ARBA00022729"/>
    </source>
</evidence>
<feature type="domain" description="FTP" evidence="14">
    <location>
        <begin position="106"/>
        <end position="141"/>
    </location>
</feature>
<accession>A0A9P5Y052</accession>
<dbReference type="OrthoDB" id="3227768at2759"/>
<sequence>MLPFSRLFAATFLAIVYASVSRAAPHENNVNHATHRIRTVGSRGLQLETFHPASTYQTFGEGIDHPLRKRDGTTLQDSAVTFVQSHLNLTSSEITFKSGFEGQVARHAYVKQSANGIPFANAVANVAFNKDGKVVAFGSSFVKPKTIASPTPSITLNAAIAKAEDVLDGTYNGHPSSIQYLAKSDGSAALTHAIQIQNEETGTWFDAFVDAHSGELLHVTDFVSKASYLVLPITKQNLTQGFETLTNPYDAISSPNGWHSTGTVNFTCVVSGNNAVAFKGTNSSLTAQSSSPLNFLYTQNPATQPTAGSNVDAARTNAFYIVNTLHDVTYRYGFTEAAYNFQSNNFGKGGKGGDPVTVSVQSSAGLDNADFATPPDGQSGLMRMFLWDYTSPERDGALENDIVTHENTHGLTNRMTGGGTGACLQTLESGGLGEGWSDAMADWIEKTSSAVPDFVLGTYVINFSTGVRGYPYSTNPKINPLKYSSLLTYREVHVIGEIWANMLHNVYAALVEASGWSSTARTNPDGKEGNVMFLHLMIDALALQPCNPTFLDARDAWIQADVNRYQGANKCVLWKAFASRGMGMNAASYGDSAAVPSGC</sequence>
<keyword evidence="3 13" id="KW-0964">Secreted</keyword>
<dbReference type="Pfam" id="PF07504">
    <property type="entry name" value="FTP"/>
    <property type="match status" value="1"/>
</dbReference>
<proteinExistence type="inferred from homology"/>
<comment type="subcellular location">
    <subcellularLocation>
        <location evidence="1 13">Secreted</location>
    </subcellularLocation>
</comment>
<gene>
    <name evidence="15" type="ORF">BDZ94DRAFT_1377855</name>
</gene>
<dbReference type="PRINTS" id="PR00999">
    <property type="entry name" value="FUNGALYSIN"/>
</dbReference>
<keyword evidence="5 12" id="KW-0479">Metal-binding</keyword>
<dbReference type="Gene3D" id="3.10.170.10">
    <property type="match status" value="1"/>
</dbReference>
<dbReference type="GO" id="GO:0008270">
    <property type="term" value="F:zinc ion binding"/>
    <property type="evidence" value="ECO:0007669"/>
    <property type="project" value="InterPro"/>
</dbReference>
<dbReference type="InterPro" id="IPR027268">
    <property type="entry name" value="Peptidase_M4/M1_CTD_sf"/>
</dbReference>
<evidence type="ECO:0000256" key="2">
    <source>
        <dbReference type="ARBA" id="ARBA00006006"/>
    </source>
</evidence>
<feature type="binding site" evidence="12">
    <location>
        <position position="434"/>
    </location>
    <ligand>
        <name>Zn(2+)</name>
        <dbReference type="ChEBI" id="CHEBI:29105"/>
        <note>catalytic</note>
    </ligand>
</feature>
<dbReference type="SUPFAM" id="SSF55486">
    <property type="entry name" value="Metalloproteases ('zincins'), catalytic domain"/>
    <property type="match status" value="1"/>
</dbReference>
<dbReference type="CDD" id="cd09596">
    <property type="entry name" value="M36"/>
    <property type="match status" value="1"/>
</dbReference>
<evidence type="ECO:0000256" key="10">
    <source>
        <dbReference type="ARBA" id="ARBA00023145"/>
    </source>
</evidence>
<dbReference type="PANTHER" id="PTHR33478">
    <property type="entry name" value="EXTRACELLULAR METALLOPROTEINASE MEP"/>
    <property type="match status" value="1"/>
</dbReference>
<dbReference type="GO" id="GO:0004222">
    <property type="term" value="F:metalloendopeptidase activity"/>
    <property type="evidence" value="ECO:0007669"/>
    <property type="project" value="InterPro"/>
</dbReference>
<dbReference type="EMBL" id="MU150301">
    <property type="protein sequence ID" value="KAF9460264.1"/>
    <property type="molecule type" value="Genomic_DNA"/>
</dbReference>
<keyword evidence="7 13" id="KW-0378">Hydrolase</keyword>
<keyword evidence="6 13" id="KW-0732">Signal</keyword>
<dbReference type="AlphaFoldDB" id="A0A9P5Y052"/>
<evidence type="ECO:0000313" key="15">
    <source>
        <dbReference type="EMBL" id="KAF9460264.1"/>
    </source>
</evidence>
<dbReference type="InterPro" id="IPR050371">
    <property type="entry name" value="Fungal_virulence_M36"/>
</dbReference>
<feature type="binding site" evidence="12">
    <location>
        <position position="409"/>
    </location>
    <ligand>
        <name>Zn(2+)</name>
        <dbReference type="ChEBI" id="CHEBI:29105"/>
        <note>catalytic</note>
    </ligand>
</feature>
<comment type="caution">
    <text evidence="15">The sequence shown here is derived from an EMBL/GenBank/DDBJ whole genome shotgun (WGS) entry which is preliminary data.</text>
</comment>
<evidence type="ECO:0000256" key="3">
    <source>
        <dbReference type="ARBA" id="ARBA00022525"/>
    </source>
</evidence>
<feature type="active site" evidence="11">
    <location>
        <position position="406"/>
    </location>
</feature>
<feature type="binding site" evidence="12">
    <location>
        <position position="405"/>
    </location>
    <ligand>
        <name>Zn(2+)</name>
        <dbReference type="ChEBI" id="CHEBI:29105"/>
        <note>catalytic</note>
    </ligand>
</feature>
<keyword evidence="10 13" id="KW-0865">Zymogen</keyword>
<evidence type="ECO:0000256" key="1">
    <source>
        <dbReference type="ARBA" id="ARBA00004613"/>
    </source>
</evidence>
<name>A0A9P5Y052_9AGAR</name>
<dbReference type="GO" id="GO:0006508">
    <property type="term" value="P:proteolysis"/>
    <property type="evidence" value="ECO:0007669"/>
    <property type="project" value="UniProtKB-KW"/>
</dbReference>
<evidence type="ECO:0000259" key="14">
    <source>
        <dbReference type="Pfam" id="PF07504"/>
    </source>
</evidence>
<dbReference type="InterPro" id="IPR011096">
    <property type="entry name" value="FTP_domain"/>
</dbReference>
<evidence type="ECO:0000256" key="9">
    <source>
        <dbReference type="ARBA" id="ARBA00023049"/>
    </source>
</evidence>
<keyword evidence="4 13" id="KW-0645">Protease</keyword>
<evidence type="ECO:0000256" key="13">
    <source>
        <dbReference type="RuleBase" id="RU364017"/>
    </source>
</evidence>
<dbReference type="PANTHER" id="PTHR33478:SF1">
    <property type="entry name" value="EXTRACELLULAR METALLOPROTEINASE MEP"/>
    <property type="match status" value="1"/>
</dbReference>
<evidence type="ECO:0000256" key="5">
    <source>
        <dbReference type="ARBA" id="ARBA00022723"/>
    </source>
</evidence>
<comment type="cofactor">
    <cofactor evidence="12">
        <name>Zn(2+)</name>
        <dbReference type="ChEBI" id="CHEBI:29105"/>
    </cofactor>
    <text evidence="12">Binds 1 zinc ion per subunit.</text>
</comment>
<evidence type="ECO:0000256" key="7">
    <source>
        <dbReference type="ARBA" id="ARBA00022801"/>
    </source>
</evidence>
<evidence type="ECO:0000256" key="12">
    <source>
        <dbReference type="PIRSR" id="PIRSR601842-2"/>
    </source>
</evidence>
<evidence type="ECO:0000256" key="8">
    <source>
        <dbReference type="ARBA" id="ARBA00022833"/>
    </source>
</evidence>
<evidence type="ECO:0000256" key="4">
    <source>
        <dbReference type="ARBA" id="ARBA00022670"/>
    </source>
</evidence>
<comment type="similarity">
    <text evidence="2 13">Belongs to the peptidase M36 family.</text>
</comment>
<dbReference type="EC" id="3.4.24.-" evidence="13"/>
<keyword evidence="9 13" id="KW-0482">Metalloprotease</keyword>
<keyword evidence="8 12" id="KW-0862">Zinc</keyword>
<organism evidence="15 16">
    <name type="scientific">Collybia nuda</name>
    <dbReference type="NCBI Taxonomy" id="64659"/>
    <lineage>
        <taxon>Eukaryota</taxon>
        <taxon>Fungi</taxon>
        <taxon>Dikarya</taxon>
        <taxon>Basidiomycota</taxon>
        <taxon>Agaricomycotina</taxon>
        <taxon>Agaricomycetes</taxon>
        <taxon>Agaricomycetidae</taxon>
        <taxon>Agaricales</taxon>
        <taxon>Tricholomatineae</taxon>
        <taxon>Clitocybaceae</taxon>
        <taxon>Collybia</taxon>
    </lineage>
</organism>
<dbReference type="Pfam" id="PF02128">
    <property type="entry name" value="Peptidase_M36"/>
    <property type="match status" value="1"/>
</dbReference>
<protein>
    <recommendedName>
        <fullName evidence="13">Extracellular metalloproteinase</fullName>
        <ecNumber evidence="13">3.4.24.-</ecNumber>
    </recommendedName>
    <alternativeName>
        <fullName evidence="13">Fungalysin</fullName>
    </alternativeName>
</protein>